<sequence length="139" mass="15860">MQVTVETLVNAPIENVWEAWTTPAVIQQWNAASDDWCCPKAEIDLHEGGLFDYRMESKTGAQGFNFAGHFTRLKLLQRIEYTLTDGRQVAIFFSETADGVLITETFDTSSEYSTEAEKEGWQSILNYFKKVVETNQYLS</sequence>
<dbReference type="Pfam" id="PF08327">
    <property type="entry name" value="AHSA1"/>
    <property type="match status" value="1"/>
</dbReference>
<name>A0A4R6X266_9GAMM</name>
<dbReference type="Gene3D" id="3.30.530.20">
    <property type="match status" value="1"/>
</dbReference>
<protein>
    <submittedName>
        <fullName evidence="3">Uncharacterized protein YndB with AHSA1/START domain</fullName>
    </submittedName>
</protein>
<dbReference type="OrthoDB" id="2313602at2"/>
<dbReference type="InterPro" id="IPR023393">
    <property type="entry name" value="START-like_dom_sf"/>
</dbReference>
<feature type="domain" description="Activator of Hsp90 ATPase homologue 1/2-like C-terminal" evidence="2">
    <location>
        <begin position="10"/>
        <end position="133"/>
    </location>
</feature>
<comment type="caution">
    <text evidence="3">The sequence shown here is derived from an EMBL/GenBank/DDBJ whole genome shotgun (WGS) entry which is preliminary data.</text>
</comment>
<organism evidence="3 4">
    <name type="scientific">Marinomonas communis</name>
    <dbReference type="NCBI Taxonomy" id="28254"/>
    <lineage>
        <taxon>Bacteria</taxon>
        <taxon>Pseudomonadati</taxon>
        <taxon>Pseudomonadota</taxon>
        <taxon>Gammaproteobacteria</taxon>
        <taxon>Oceanospirillales</taxon>
        <taxon>Oceanospirillaceae</taxon>
        <taxon>Marinomonas</taxon>
    </lineage>
</organism>
<keyword evidence="4" id="KW-1185">Reference proteome</keyword>
<dbReference type="SUPFAM" id="SSF55961">
    <property type="entry name" value="Bet v1-like"/>
    <property type="match status" value="1"/>
</dbReference>
<comment type="similarity">
    <text evidence="1">Belongs to the AHA1 family.</text>
</comment>
<dbReference type="Proteomes" id="UP000295729">
    <property type="component" value="Unassembled WGS sequence"/>
</dbReference>
<evidence type="ECO:0000313" key="3">
    <source>
        <dbReference type="EMBL" id="TDR12972.1"/>
    </source>
</evidence>
<reference evidence="3 4" key="1">
    <citation type="submission" date="2019-03" db="EMBL/GenBank/DDBJ databases">
        <title>Genomic Encyclopedia of Type Strains, Phase IV (KMG-IV): sequencing the most valuable type-strain genomes for metagenomic binning, comparative biology and taxonomic classification.</title>
        <authorList>
            <person name="Goeker M."/>
        </authorList>
    </citation>
    <scope>NUCLEOTIDE SEQUENCE [LARGE SCALE GENOMIC DNA]</scope>
    <source>
        <strain evidence="3 4">DSM 5604</strain>
    </source>
</reference>
<gene>
    <name evidence="3" type="ORF">C8D85_1845</name>
</gene>
<dbReference type="EMBL" id="SNZA01000003">
    <property type="protein sequence ID" value="TDR12972.1"/>
    <property type="molecule type" value="Genomic_DNA"/>
</dbReference>
<accession>A0A4R6X266</accession>
<evidence type="ECO:0000256" key="1">
    <source>
        <dbReference type="ARBA" id="ARBA00006817"/>
    </source>
</evidence>
<dbReference type="InterPro" id="IPR013538">
    <property type="entry name" value="ASHA1/2-like_C"/>
</dbReference>
<dbReference type="AlphaFoldDB" id="A0A4R6X266"/>
<evidence type="ECO:0000313" key="4">
    <source>
        <dbReference type="Proteomes" id="UP000295729"/>
    </source>
</evidence>
<dbReference type="RefSeq" id="WP_133561922.1">
    <property type="nucleotide sequence ID" value="NZ_SNZA01000003.1"/>
</dbReference>
<proteinExistence type="inferred from homology"/>
<evidence type="ECO:0000259" key="2">
    <source>
        <dbReference type="Pfam" id="PF08327"/>
    </source>
</evidence>